<accession>A0A3M8DGM2</accession>
<gene>
    <name evidence="7" type="ORF">EDM56_16300</name>
</gene>
<dbReference type="AlphaFoldDB" id="A0A3M8DGM2"/>
<dbReference type="InterPro" id="IPR001638">
    <property type="entry name" value="Solute-binding_3/MltF_N"/>
</dbReference>
<keyword evidence="8" id="KW-1185">Reference proteome</keyword>
<keyword evidence="3" id="KW-0732">Signal</keyword>
<dbReference type="GO" id="GO:0016020">
    <property type="term" value="C:membrane"/>
    <property type="evidence" value="ECO:0007669"/>
    <property type="project" value="InterPro"/>
</dbReference>
<comment type="function">
    <text evidence="4">Part of a binding-protein-dependent transport system for aliphatic sulfonates. Putative binding protein.</text>
</comment>
<dbReference type="OrthoDB" id="9776786at2"/>
<organism evidence="7 8">
    <name type="scientific">Brevibacillus fluminis</name>
    <dbReference type="NCBI Taxonomy" id="511487"/>
    <lineage>
        <taxon>Bacteria</taxon>
        <taxon>Bacillati</taxon>
        <taxon>Bacillota</taxon>
        <taxon>Bacilli</taxon>
        <taxon>Bacillales</taxon>
        <taxon>Paenibacillaceae</taxon>
        <taxon>Brevibacillus</taxon>
    </lineage>
</organism>
<dbReference type="Gene3D" id="3.40.190.10">
    <property type="entry name" value="Periplasmic binding protein-like II"/>
    <property type="match status" value="2"/>
</dbReference>
<dbReference type="GO" id="GO:0042626">
    <property type="term" value="F:ATPase-coupled transmembrane transporter activity"/>
    <property type="evidence" value="ECO:0007669"/>
    <property type="project" value="InterPro"/>
</dbReference>
<evidence type="ECO:0000256" key="4">
    <source>
        <dbReference type="ARBA" id="ARBA00055538"/>
    </source>
</evidence>
<name>A0A3M8DGM2_9BACL</name>
<evidence type="ECO:0000256" key="1">
    <source>
        <dbReference type="ARBA" id="ARBA00010742"/>
    </source>
</evidence>
<evidence type="ECO:0000256" key="2">
    <source>
        <dbReference type="ARBA" id="ARBA00022448"/>
    </source>
</evidence>
<evidence type="ECO:0000313" key="7">
    <source>
        <dbReference type="EMBL" id="RNB87233.1"/>
    </source>
</evidence>
<dbReference type="SUPFAM" id="SSF53850">
    <property type="entry name" value="Periplasmic binding protein-like II"/>
    <property type="match status" value="1"/>
</dbReference>
<evidence type="ECO:0000259" key="6">
    <source>
        <dbReference type="SMART" id="SM00062"/>
    </source>
</evidence>
<comment type="caution">
    <text evidence="7">The sequence shown here is derived from an EMBL/GenBank/DDBJ whole genome shotgun (WGS) entry which is preliminary data.</text>
</comment>
<dbReference type="SMART" id="SM00062">
    <property type="entry name" value="PBPb"/>
    <property type="match status" value="1"/>
</dbReference>
<proteinExistence type="inferred from homology"/>
<protein>
    <recommendedName>
        <fullName evidence="5">Putative aliphatic sulfonates-binding protein</fullName>
    </recommendedName>
</protein>
<dbReference type="Pfam" id="PF13379">
    <property type="entry name" value="NMT1_2"/>
    <property type="match status" value="1"/>
</dbReference>
<dbReference type="InterPro" id="IPR010067">
    <property type="entry name" value="ABC_SsuA_sub-bd"/>
</dbReference>
<dbReference type="PROSITE" id="PS51257">
    <property type="entry name" value="PROKAR_LIPOPROTEIN"/>
    <property type="match status" value="1"/>
</dbReference>
<keyword evidence="2" id="KW-0813">Transport</keyword>
<dbReference type="FunFam" id="3.40.190.10:FF:000050">
    <property type="entry name" value="Sulfonate ABC transporter substrate-binding protein"/>
    <property type="match status" value="1"/>
</dbReference>
<dbReference type="EMBL" id="RHHQ01000012">
    <property type="protein sequence ID" value="RNB87233.1"/>
    <property type="molecule type" value="Genomic_DNA"/>
</dbReference>
<dbReference type="Proteomes" id="UP000271031">
    <property type="component" value="Unassembled WGS sequence"/>
</dbReference>
<sequence>MKKLSLFGLLSILSLLFVLIVGCSKTNESSENKTTSTSTPQEVTVNIGVQHAVAPLVLAQQKKMFEEEFAKHQAKVNFVEVQGGPAQFDAILANRLDLAVTGNTPVITGQLANIPFKEIAIGSTGSKNVAILLPKGSSIQNIEELKGKKIAVAKATAAYDILFRFLEKSGLKASDVEIIQLSPDEAKAAFVGGSVDAWSIGEPYLSTAVVSDGAKVLADGSMINYISPAFHIARTQFAQEHPELVTAYLKVLVKTLEWQEQNLDEAVKIYSEGTKLGPDVVKSVINNVKFATLPVSDETVKAQGELAQFLFNEKAINKLVDPSQVVDNSFMNKALEELKNNK</sequence>
<dbReference type="NCBIfam" id="TIGR01728">
    <property type="entry name" value="SsuA_fam"/>
    <property type="match status" value="1"/>
</dbReference>
<dbReference type="PANTHER" id="PTHR30024:SF42">
    <property type="entry name" value="ALIPHATIC SULFONATES-BINDING PROTEIN-RELATED"/>
    <property type="match status" value="1"/>
</dbReference>
<dbReference type="PANTHER" id="PTHR30024">
    <property type="entry name" value="ALIPHATIC SULFONATES-BINDING PROTEIN-RELATED"/>
    <property type="match status" value="1"/>
</dbReference>
<reference evidence="7 8" key="1">
    <citation type="submission" date="2018-10" db="EMBL/GenBank/DDBJ databases">
        <title>Phylogenomics of Brevibacillus.</title>
        <authorList>
            <person name="Dunlap C."/>
        </authorList>
    </citation>
    <scope>NUCLEOTIDE SEQUENCE [LARGE SCALE GENOMIC DNA]</scope>
    <source>
        <strain evidence="7 8">JCM 15716</strain>
    </source>
</reference>
<evidence type="ECO:0000256" key="5">
    <source>
        <dbReference type="ARBA" id="ARBA00070228"/>
    </source>
</evidence>
<feature type="domain" description="Solute-binding protein family 3/N-terminal" evidence="6">
    <location>
        <begin position="44"/>
        <end position="266"/>
    </location>
</feature>
<comment type="similarity">
    <text evidence="1">Belongs to the bacterial solute-binding protein SsuA/TauA family.</text>
</comment>
<evidence type="ECO:0000256" key="3">
    <source>
        <dbReference type="ARBA" id="ARBA00022729"/>
    </source>
</evidence>
<dbReference type="RefSeq" id="WP_122918932.1">
    <property type="nucleotide sequence ID" value="NZ_RHHQ01000012.1"/>
</dbReference>
<evidence type="ECO:0000313" key="8">
    <source>
        <dbReference type="Proteomes" id="UP000271031"/>
    </source>
</evidence>